<feature type="repeat" description="PPR" evidence="3">
    <location>
        <begin position="689"/>
        <end position="723"/>
    </location>
</feature>
<dbReference type="Proteomes" id="UP000824890">
    <property type="component" value="Unassembled WGS sequence"/>
</dbReference>
<organism evidence="4 5">
    <name type="scientific">Brassica napus</name>
    <name type="common">Rape</name>
    <dbReference type="NCBI Taxonomy" id="3708"/>
    <lineage>
        <taxon>Eukaryota</taxon>
        <taxon>Viridiplantae</taxon>
        <taxon>Streptophyta</taxon>
        <taxon>Embryophyta</taxon>
        <taxon>Tracheophyta</taxon>
        <taxon>Spermatophyta</taxon>
        <taxon>Magnoliopsida</taxon>
        <taxon>eudicotyledons</taxon>
        <taxon>Gunneridae</taxon>
        <taxon>Pentapetalae</taxon>
        <taxon>rosids</taxon>
        <taxon>malvids</taxon>
        <taxon>Brassicales</taxon>
        <taxon>Brassicaceae</taxon>
        <taxon>Brassiceae</taxon>
        <taxon>Brassica</taxon>
    </lineage>
</organism>
<keyword evidence="5" id="KW-1185">Reference proteome</keyword>
<protein>
    <recommendedName>
        <fullName evidence="6">Pentatricopeptide repeat-containing protein</fullName>
    </recommendedName>
</protein>
<dbReference type="NCBIfam" id="TIGR00756">
    <property type="entry name" value="PPR"/>
    <property type="match status" value="13"/>
</dbReference>
<feature type="repeat" description="PPR" evidence="3">
    <location>
        <begin position="793"/>
        <end position="827"/>
    </location>
</feature>
<dbReference type="PANTHER" id="PTHR47447">
    <property type="entry name" value="OS03G0856100 PROTEIN"/>
    <property type="match status" value="1"/>
</dbReference>
<proteinExistence type="inferred from homology"/>
<evidence type="ECO:0000313" key="5">
    <source>
        <dbReference type="Proteomes" id="UP000824890"/>
    </source>
</evidence>
<evidence type="ECO:0000256" key="1">
    <source>
        <dbReference type="ARBA" id="ARBA00007626"/>
    </source>
</evidence>
<dbReference type="EMBL" id="JAGKQM010000011">
    <property type="protein sequence ID" value="KAH0901159.1"/>
    <property type="molecule type" value="Genomic_DNA"/>
</dbReference>
<evidence type="ECO:0000256" key="3">
    <source>
        <dbReference type="PROSITE-ProRule" id="PRU00708"/>
    </source>
</evidence>
<keyword evidence="2" id="KW-0677">Repeat</keyword>
<feature type="repeat" description="PPR" evidence="3">
    <location>
        <begin position="342"/>
        <end position="377"/>
    </location>
</feature>
<comment type="caution">
    <text evidence="4">The sequence shown here is derived from an EMBL/GenBank/DDBJ whole genome shotgun (WGS) entry which is preliminary data.</text>
</comment>
<evidence type="ECO:0008006" key="6">
    <source>
        <dbReference type="Google" id="ProtNLM"/>
    </source>
</evidence>
<evidence type="ECO:0000313" key="4">
    <source>
        <dbReference type="EMBL" id="KAH0901159.1"/>
    </source>
</evidence>
<feature type="repeat" description="PPR" evidence="3">
    <location>
        <begin position="724"/>
        <end position="758"/>
    </location>
</feature>
<dbReference type="Pfam" id="PF13812">
    <property type="entry name" value="PPR_3"/>
    <property type="match status" value="2"/>
</dbReference>
<feature type="repeat" description="PPR" evidence="3">
    <location>
        <begin position="238"/>
        <end position="272"/>
    </location>
</feature>
<feature type="repeat" description="PPR" evidence="3">
    <location>
        <begin position="863"/>
        <end position="897"/>
    </location>
</feature>
<dbReference type="PROSITE" id="PS51375">
    <property type="entry name" value="PPR"/>
    <property type="match status" value="11"/>
</dbReference>
<name>A0ABQ8B8P9_BRANA</name>
<evidence type="ECO:0000256" key="2">
    <source>
        <dbReference type="ARBA" id="ARBA00022737"/>
    </source>
</evidence>
<reference evidence="4 5" key="1">
    <citation type="submission" date="2021-05" db="EMBL/GenBank/DDBJ databases">
        <title>Genome Assembly of Synthetic Allotetraploid Brassica napus Reveals Homoeologous Exchanges between Subgenomes.</title>
        <authorList>
            <person name="Davis J.T."/>
        </authorList>
    </citation>
    <scope>NUCLEOTIDE SEQUENCE [LARGE SCALE GENOMIC DNA]</scope>
    <source>
        <strain evidence="5">cv. Da-Ae</strain>
        <tissue evidence="4">Seedling</tissue>
    </source>
</reference>
<dbReference type="InterPro" id="IPR002885">
    <property type="entry name" value="PPR_rpt"/>
</dbReference>
<sequence length="943" mass="107284">MFHESCSDGQCAPRIQRTAYMKPMHLGLKEQCVRELEAVQNVLVEQAPMGSLRLSIPLDPFDSKRFHLSASRTFIIGSPISVSKIRVARLDTEANEADNGIDSVSEASGGRSWSSKLKGGNSLTRGIKKDVARKFSFRRESNDLDLEIEGLFVNNDVNYSALKPGLSLDHYNAILKRLESCSDTNALKFFDWMRCKSKLEANTGAYSLILRVLARREEWDRAEDLIKELCGSQSLQKSFQVFNTVIYACSKKGNVKLTSKWFHLMLELGVRPNVATIGMLMGLYQKNWNVDEAEFAFSHMRKFGIVCESAYSAMITIYTRLRLYGKAEEVIELMKEDRVKPNLENWLVMLNAYSQQGKMEKAESVLISMEEAAGFAPNVIAYNTLITGYGKVSKMEAAESLFRRFNDLGMKPDETTYRSMIEGWGRADSYEQAKRYYQELKRLGYKPNSSNLFTLINLQAKYGDNEGAIKTIEDMVSTGCQYPSILGIVLQAYEKAGNIDAVPYVLKGSFHNHIRSNQTSFSILAMAYIKHGMVDECLALLREKKWRDSAFESHLYHLLICSCKESGRLNDAVKIYNHTMESNLHITSTMIDIYTSMGEFGEAEKLYSKMKSSGVVLDRIGFSIVVRMYMKAGSLEEACSVIEIMDEQKDIVPDVFMFRDMLRIYQKCGLQEKLQELYYRIRKSGIHWDQEMYNCVINCCARALPLDELSGTFEEMIRCGFRPNTVTFNVLLDVYGKAKRFKKVNEVFLLAKRHGVVDVISYNTVIAAYGHNRDFENMSTAIRNMQFDGFSVSLEAYNSMLDAYGKDNQMEKFRSILKRMKNSAGKTDRYTYNIMINIYGEQGWIDEVADVLRELKESGLGPDLCSYNTLIKAYGIGGMVEEAVGLVREMRVSGITPDKVTYTNLVTALRRNDEFLEAIKWSLWMKQMVGASVEACMYNLISD</sequence>
<dbReference type="SUPFAM" id="SSF81901">
    <property type="entry name" value="HCP-like"/>
    <property type="match status" value="1"/>
</dbReference>
<feature type="repeat" description="PPR" evidence="3">
    <location>
        <begin position="413"/>
        <end position="447"/>
    </location>
</feature>
<dbReference type="Pfam" id="PF13041">
    <property type="entry name" value="PPR_2"/>
    <property type="match status" value="4"/>
</dbReference>
<dbReference type="Pfam" id="PF01535">
    <property type="entry name" value="PPR"/>
    <property type="match status" value="4"/>
</dbReference>
<dbReference type="Gene3D" id="1.25.40.10">
    <property type="entry name" value="Tetratricopeptide repeat domain"/>
    <property type="match status" value="6"/>
</dbReference>
<feature type="repeat" description="PPR" evidence="3">
    <location>
        <begin position="583"/>
        <end position="617"/>
    </location>
</feature>
<accession>A0ABQ8B8P9</accession>
<feature type="repeat" description="PPR" evidence="3">
    <location>
        <begin position="828"/>
        <end position="862"/>
    </location>
</feature>
<feature type="repeat" description="PPR" evidence="3">
    <location>
        <begin position="307"/>
        <end position="341"/>
    </location>
</feature>
<gene>
    <name evidence="4" type="ORF">HID58_040662</name>
</gene>
<comment type="similarity">
    <text evidence="1">Belongs to the PPR family. P subfamily.</text>
</comment>
<dbReference type="PANTHER" id="PTHR47447:SF23">
    <property type="entry name" value="PENTACOTRIPEPTIDE-REPEAT REGION OF PRORP DOMAIN-CONTAINING PROTEIN"/>
    <property type="match status" value="1"/>
</dbReference>
<feature type="repeat" description="PPR" evidence="3">
    <location>
        <begin position="378"/>
        <end position="412"/>
    </location>
</feature>
<dbReference type="InterPro" id="IPR011990">
    <property type="entry name" value="TPR-like_helical_dom_sf"/>
</dbReference>